<dbReference type="PANTHER" id="PTHR37319:SF1">
    <property type="entry name" value="TRANSPOSASE TN5 DIMERISATION DOMAIN-CONTAINING PROTEIN"/>
    <property type="match status" value="1"/>
</dbReference>
<comment type="caution">
    <text evidence="2">The sequence shown here is derived from an EMBL/GenBank/DDBJ whole genome shotgun (WGS) entry which is preliminary data.</text>
</comment>
<dbReference type="SUPFAM" id="SSF53098">
    <property type="entry name" value="Ribonuclease H-like"/>
    <property type="match status" value="1"/>
</dbReference>
<gene>
    <name evidence="2" type="ORF">PAMC26577_16115</name>
</gene>
<sequence>MDKAGHWPEGDKLWERTTRGEAIRQITFTMASRHGVKARTVRQHLWMQRVELPAGRGKCVAATCLVAREFDAPAGVKPIEWRLLTNRGATTLEGAIELIDWYRARWEIEMLCNILMNACRVEALQFGSIKQLERALALFLVEAWRVAYLMRLGRTCPDLDAHLFFDPDKIRSAYLLTKVRRPAQPKLNEACD</sequence>
<evidence type="ECO:0000313" key="3">
    <source>
        <dbReference type="Proteomes" id="UP000195221"/>
    </source>
</evidence>
<evidence type="ECO:0000313" key="2">
    <source>
        <dbReference type="EMBL" id="OTP74278.1"/>
    </source>
</evidence>
<proteinExistence type="predicted"/>
<dbReference type="Pfam" id="PF02281">
    <property type="entry name" value="Dimer_Tnp_Tn5"/>
    <property type="match status" value="1"/>
</dbReference>
<dbReference type="Proteomes" id="UP000195221">
    <property type="component" value="Unassembled WGS sequence"/>
</dbReference>
<dbReference type="InterPro" id="IPR047768">
    <property type="entry name" value="Tn5p-like"/>
</dbReference>
<dbReference type="InterPro" id="IPR003201">
    <property type="entry name" value="Transposase_Tn5"/>
</dbReference>
<name>A0A242MSE3_CABSO</name>
<feature type="domain" description="Transposase Tn5 dimerisation" evidence="1">
    <location>
        <begin position="142"/>
        <end position="189"/>
    </location>
</feature>
<dbReference type="EMBL" id="NBTZ01000066">
    <property type="protein sequence ID" value="OTP74278.1"/>
    <property type="molecule type" value="Genomic_DNA"/>
</dbReference>
<protein>
    <submittedName>
        <fullName evidence="2">Transposase</fullName>
    </submittedName>
</protein>
<dbReference type="PANTHER" id="PTHR37319">
    <property type="entry name" value="TRANSPOSASE"/>
    <property type="match status" value="1"/>
</dbReference>
<dbReference type="Gene3D" id="3.90.350.10">
    <property type="entry name" value="Transposase Inhibitor Protein From Tn5, Chain A, domain 1"/>
    <property type="match status" value="1"/>
</dbReference>
<organism evidence="2 3">
    <name type="scientific">Caballeronia sordidicola</name>
    <name type="common">Burkholderia sordidicola</name>
    <dbReference type="NCBI Taxonomy" id="196367"/>
    <lineage>
        <taxon>Bacteria</taxon>
        <taxon>Pseudomonadati</taxon>
        <taxon>Pseudomonadota</taxon>
        <taxon>Betaproteobacteria</taxon>
        <taxon>Burkholderiales</taxon>
        <taxon>Burkholderiaceae</taxon>
        <taxon>Caballeronia</taxon>
    </lineage>
</organism>
<dbReference type="AlphaFoldDB" id="A0A242MSE3"/>
<dbReference type="InterPro" id="IPR012337">
    <property type="entry name" value="RNaseH-like_sf"/>
</dbReference>
<reference evidence="2 3" key="1">
    <citation type="submission" date="2017-03" db="EMBL/GenBank/DDBJ databases">
        <title>Genome analysis of strain PAMC 26577.</title>
        <authorList>
            <person name="Oh H.-M."/>
            <person name="Yang J.-A."/>
        </authorList>
    </citation>
    <scope>NUCLEOTIDE SEQUENCE [LARGE SCALE GENOMIC DNA]</scope>
    <source>
        <strain evidence="2 3">PAMC 26577</strain>
    </source>
</reference>
<evidence type="ECO:0000259" key="1">
    <source>
        <dbReference type="Pfam" id="PF02281"/>
    </source>
</evidence>
<accession>A0A242MSE3</accession>